<proteinExistence type="predicted"/>
<evidence type="ECO:0000313" key="3">
    <source>
        <dbReference type="Proteomes" id="UP001272137"/>
    </source>
</evidence>
<evidence type="ECO:0000256" key="1">
    <source>
        <dbReference type="SAM" id="MobiDB-lite"/>
    </source>
</evidence>
<organism evidence="2 3">
    <name type="scientific">Burkholderia thailandensis</name>
    <dbReference type="NCBI Taxonomy" id="57975"/>
    <lineage>
        <taxon>Bacteria</taxon>
        <taxon>Pseudomonadati</taxon>
        <taxon>Pseudomonadota</taxon>
        <taxon>Betaproteobacteria</taxon>
        <taxon>Burkholderiales</taxon>
        <taxon>Burkholderiaceae</taxon>
        <taxon>Burkholderia</taxon>
        <taxon>pseudomallei group</taxon>
    </lineage>
</organism>
<dbReference type="EMBL" id="QXCT01000002">
    <property type="protein sequence ID" value="MDW9257313.1"/>
    <property type="molecule type" value="Genomic_DNA"/>
</dbReference>
<name>A0AAW9D5K1_BURTH</name>
<protein>
    <submittedName>
        <fullName evidence="2">MarR-family transcriptional regulator domain protein</fullName>
    </submittedName>
</protein>
<comment type="caution">
    <text evidence="2">The sequence shown here is derived from an EMBL/GenBank/DDBJ whole genome shotgun (WGS) entry which is preliminary data.</text>
</comment>
<dbReference type="Proteomes" id="UP001272137">
    <property type="component" value="Unassembled WGS sequence"/>
</dbReference>
<evidence type="ECO:0000313" key="2">
    <source>
        <dbReference type="EMBL" id="MDW9257313.1"/>
    </source>
</evidence>
<accession>A0AAW9D5K1</accession>
<sequence>MTGEAHASRIAPLTARRDTATIGPAPLIQDTTWQAAKSGSTSS</sequence>
<feature type="region of interest" description="Disordered" evidence="1">
    <location>
        <begin position="1"/>
        <end position="26"/>
    </location>
</feature>
<dbReference type="AlphaFoldDB" id="A0AAW9D5K1"/>
<reference evidence="2" key="1">
    <citation type="submission" date="2018-08" db="EMBL/GenBank/DDBJ databases">
        <title>Identification of Burkholderia cepacia strains that express a Burkholderia pseudomallei-like capsular polysaccharide.</title>
        <authorList>
            <person name="Burtnick M.N."/>
            <person name="Vongsouvath M."/>
            <person name="Newton P."/>
            <person name="Wuthiekanun V."/>
            <person name="Limmathurotsakul D."/>
            <person name="Brett P.J."/>
            <person name="Chantratita N."/>
            <person name="Dance D.A."/>
        </authorList>
    </citation>
    <scope>NUCLEOTIDE SEQUENCE</scope>
    <source>
        <strain evidence="2">SBXCC001</strain>
    </source>
</reference>
<gene>
    <name evidence="2" type="ORF">C7S16_1059</name>
</gene>